<organism evidence="4 5">
    <name type="scientific">Anisodus tanguticus</name>
    <dbReference type="NCBI Taxonomy" id="243964"/>
    <lineage>
        <taxon>Eukaryota</taxon>
        <taxon>Viridiplantae</taxon>
        <taxon>Streptophyta</taxon>
        <taxon>Embryophyta</taxon>
        <taxon>Tracheophyta</taxon>
        <taxon>Spermatophyta</taxon>
        <taxon>Magnoliopsida</taxon>
        <taxon>eudicotyledons</taxon>
        <taxon>Gunneridae</taxon>
        <taxon>Pentapetalae</taxon>
        <taxon>asterids</taxon>
        <taxon>lamiids</taxon>
        <taxon>Solanales</taxon>
        <taxon>Solanaceae</taxon>
        <taxon>Solanoideae</taxon>
        <taxon>Hyoscyameae</taxon>
        <taxon>Anisodus</taxon>
    </lineage>
</organism>
<dbReference type="Gene3D" id="3.40.1090.10">
    <property type="entry name" value="Cytosolic phospholipase A2 catalytic domain"/>
    <property type="match status" value="1"/>
</dbReference>
<keyword evidence="2" id="KW-0378">Hydrolase</keyword>
<keyword evidence="3" id="KW-0443">Lipid metabolism</keyword>
<comment type="caution">
    <text evidence="4">The sequence shown here is derived from an EMBL/GenBank/DDBJ whole genome shotgun (WGS) entry which is preliminary data.</text>
</comment>
<keyword evidence="5" id="KW-1185">Reference proteome</keyword>
<evidence type="ECO:0000313" key="4">
    <source>
        <dbReference type="EMBL" id="KAK4377897.1"/>
    </source>
</evidence>
<dbReference type="EMBL" id="JAVYJV010000002">
    <property type="protein sequence ID" value="KAK4377897.1"/>
    <property type="molecule type" value="Genomic_DNA"/>
</dbReference>
<comment type="similarity">
    <text evidence="1">Belongs to the patatin family.</text>
</comment>
<dbReference type="PANTHER" id="PTHR32241:SF12">
    <property type="entry name" value="OS03G0784100 PROTEIN"/>
    <property type="match status" value="1"/>
</dbReference>
<keyword evidence="3" id="KW-0442">Lipid degradation</keyword>
<dbReference type="PANTHER" id="PTHR32241">
    <property type="entry name" value="PATATIN-LIKE PROTEIN 6"/>
    <property type="match status" value="1"/>
</dbReference>
<evidence type="ECO:0000256" key="2">
    <source>
        <dbReference type="ARBA" id="ARBA00022801"/>
    </source>
</evidence>
<dbReference type="GO" id="GO:0016787">
    <property type="term" value="F:hydrolase activity"/>
    <property type="evidence" value="ECO:0007669"/>
    <property type="project" value="UniProtKB-KW"/>
</dbReference>
<dbReference type="AlphaFoldDB" id="A0AAE1SZ78"/>
<protein>
    <submittedName>
        <fullName evidence="4">Uncharacterized protein</fullName>
    </submittedName>
</protein>
<evidence type="ECO:0000256" key="3">
    <source>
        <dbReference type="ARBA" id="ARBA00022963"/>
    </source>
</evidence>
<gene>
    <name evidence="4" type="ORF">RND71_004193</name>
</gene>
<proteinExistence type="inferred from homology"/>
<sequence length="155" mass="16243">MSSPAPALVDVCGTTVANRAVKVKSVDGIRKITAVGDGFAMINPTAAAITHVLNNKQEFPFANGVEDLLVISLGNGESDSGTGNVTSSPAKFVKIAGDAAADMVDQAVSMAFGAFRNKECGIYIVSRELEIFVGELIKEEEMTKTSILPPVVLKQ</sequence>
<accession>A0AAE1SZ78</accession>
<dbReference type="Proteomes" id="UP001291623">
    <property type="component" value="Unassembled WGS sequence"/>
</dbReference>
<evidence type="ECO:0000313" key="5">
    <source>
        <dbReference type="Proteomes" id="UP001291623"/>
    </source>
</evidence>
<evidence type="ECO:0000256" key="1">
    <source>
        <dbReference type="ARBA" id="ARBA00010240"/>
    </source>
</evidence>
<name>A0AAE1SZ78_9SOLA</name>
<reference evidence="4" key="1">
    <citation type="submission" date="2023-12" db="EMBL/GenBank/DDBJ databases">
        <title>Genome assembly of Anisodus tanguticus.</title>
        <authorList>
            <person name="Wang Y.-J."/>
        </authorList>
    </citation>
    <scope>NUCLEOTIDE SEQUENCE</scope>
    <source>
        <strain evidence="4">KB-2021</strain>
        <tissue evidence="4">Leaf</tissue>
    </source>
</reference>
<dbReference type="GO" id="GO:0016042">
    <property type="term" value="P:lipid catabolic process"/>
    <property type="evidence" value="ECO:0007669"/>
    <property type="project" value="UniProtKB-KW"/>
</dbReference>